<dbReference type="AlphaFoldDB" id="A0AA38W3D1"/>
<proteinExistence type="predicted"/>
<reference evidence="2" key="1">
    <citation type="submission" date="2023-03" db="EMBL/GenBank/DDBJ databases">
        <title>Chromosome-scale reference genome and RAD-based genetic map of yellow starthistle (Centaurea solstitialis) reveal putative structural variation and QTLs associated with invader traits.</title>
        <authorList>
            <person name="Reatini B."/>
            <person name="Cang F.A."/>
            <person name="Jiang Q."/>
            <person name="Mckibben M.T.W."/>
            <person name="Barker M.S."/>
            <person name="Rieseberg L.H."/>
            <person name="Dlugosch K.M."/>
        </authorList>
    </citation>
    <scope>NUCLEOTIDE SEQUENCE</scope>
    <source>
        <strain evidence="2">CAN-66</strain>
        <tissue evidence="2">Leaf</tissue>
    </source>
</reference>
<feature type="compositionally biased region" description="Acidic residues" evidence="1">
    <location>
        <begin position="253"/>
        <end position="263"/>
    </location>
</feature>
<feature type="compositionally biased region" description="Pro residues" evidence="1">
    <location>
        <begin position="294"/>
        <end position="304"/>
    </location>
</feature>
<dbReference type="Proteomes" id="UP001172457">
    <property type="component" value="Chromosome 5"/>
</dbReference>
<name>A0AA38W3D1_9ASTR</name>
<evidence type="ECO:0000256" key="1">
    <source>
        <dbReference type="SAM" id="MobiDB-lite"/>
    </source>
</evidence>
<comment type="caution">
    <text evidence="2">The sequence shown here is derived from an EMBL/GenBank/DDBJ whole genome shotgun (WGS) entry which is preliminary data.</text>
</comment>
<protein>
    <submittedName>
        <fullName evidence="2">Uncharacterized protein</fullName>
    </submittedName>
</protein>
<accession>A0AA38W3D1</accession>
<feature type="compositionally biased region" description="Polar residues" evidence="1">
    <location>
        <begin position="195"/>
        <end position="207"/>
    </location>
</feature>
<feature type="compositionally biased region" description="Polar residues" evidence="1">
    <location>
        <begin position="215"/>
        <end position="228"/>
    </location>
</feature>
<evidence type="ECO:0000313" key="2">
    <source>
        <dbReference type="EMBL" id="KAJ9547372.1"/>
    </source>
</evidence>
<keyword evidence="3" id="KW-1185">Reference proteome</keyword>
<evidence type="ECO:0000313" key="3">
    <source>
        <dbReference type="Proteomes" id="UP001172457"/>
    </source>
</evidence>
<feature type="region of interest" description="Disordered" evidence="1">
    <location>
        <begin position="160"/>
        <end position="387"/>
    </location>
</feature>
<organism evidence="2 3">
    <name type="scientific">Centaurea solstitialis</name>
    <name type="common">yellow star-thistle</name>
    <dbReference type="NCBI Taxonomy" id="347529"/>
    <lineage>
        <taxon>Eukaryota</taxon>
        <taxon>Viridiplantae</taxon>
        <taxon>Streptophyta</taxon>
        <taxon>Embryophyta</taxon>
        <taxon>Tracheophyta</taxon>
        <taxon>Spermatophyta</taxon>
        <taxon>Magnoliopsida</taxon>
        <taxon>eudicotyledons</taxon>
        <taxon>Gunneridae</taxon>
        <taxon>Pentapetalae</taxon>
        <taxon>asterids</taxon>
        <taxon>campanulids</taxon>
        <taxon>Asterales</taxon>
        <taxon>Asteraceae</taxon>
        <taxon>Carduoideae</taxon>
        <taxon>Cardueae</taxon>
        <taxon>Centaureinae</taxon>
        <taxon>Centaurea</taxon>
    </lineage>
</organism>
<feature type="compositionally biased region" description="Basic and acidic residues" evidence="1">
    <location>
        <begin position="165"/>
        <end position="187"/>
    </location>
</feature>
<dbReference type="EMBL" id="JARYMX010000005">
    <property type="protein sequence ID" value="KAJ9547372.1"/>
    <property type="molecule type" value="Genomic_DNA"/>
</dbReference>
<gene>
    <name evidence="2" type="ORF">OSB04_019915</name>
</gene>
<sequence length="441" mass="48886">MEITFHNFVAKQPLGKQIMESLRNGPVKYYTEIPAVPDGNPPIVGGIVEKDETNFTPEEANRVRGDILAKSSLIQSLPNEIYANIDCNDTEKAMWDEIIISHNAFTSLLTSYFSATSSSQEVVSSIQRLEGKLDALKTGDLAEIKGSISDMETQIRALETTCRTTAERPKRRHDDRDDPDHREGEIHKRARLGSSDLTGRSSGTAPSGTHMGTGANVSRSQPGQNPTADSAEGREIVIFVNPEISHPDRVAATDDDPSDDYESCVESYSSDSPLLVPYQSRPGMEMYSSESSPPMSPHHSPSPSPTYDMPSPHRSPLSLTPSPTYRGPQPRVPPRSPSPIQDDSPSRTPSPPVKAPRTNIFRAPINPVTHGPQRPIHGQWRQPSVSPPKVIYTREKGAPSNRRKYVEPLKSVKWDRERRRGSYLEDIHRSIFTNKVENLSL</sequence>